<dbReference type="Pfam" id="PF13500">
    <property type="entry name" value="AAA_26"/>
    <property type="match status" value="1"/>
</dbReference>
<dbReference type="SUPFAM" id="SSF52540">
    <property type="entry name" value="P-loop containing nucleoside triphosphate hydrolases"/>
    <property type="match status" value="1"/>
</dbReference>
<comment type="cofactor">
    <cofactor evidence="9">
        <name>Mg(2+)</name>
        <dbReference type="ChEBI" id="CHEBI:18420"/>
    </cofactor>
</comment>
<evidence type="ECO:0000256" key="3">
    <source>
        <dbReference type="ARBA" id="ARBA00022723"/>
    </source>
</evidence>
<dbReference type="OrthoDB" id="9802097at2"/>
<dbReference type="UniPathway" id="UPA00078">
    <property type="reaction ID" value="UER00161"/>
</dbReference>
<evidence type="ECO:0000256" key="4">
    <source>
        <dbReference type="ARBA" id="ARBA00022741"/>
    </source>
</evidence>
<evidence type="ECO:0000256" key="8">
    <source>
        <dbReference type="ARBA" id="ARBA00047386"/>
    </source>
</evidence>
<protein>
    <recommendedName>
        <fullName evidence="9">ATP-dependent dethiobiotin synthetase BioD</fullName>
        <ecNumber evidence="9">6.3.3.3</ecNumber>
    </recommendedName>
    <alternativeName>
        <fullName evidence="9">DTB synthetase</fullName>
        <shortName evidence="9">DTBS</shortName>
    </alternativeName>
    <alternativeName>
        <fullName evidence="9">Dethiobiotin synthase</fullName>
    </alternativeName>
</protein>
<feature type="binding site" evidence="9">
    <location>
        <position position="43"/>
    </location>
    <ligand>
        <name>Mg(2+)</name>
        <dbReference type="ChEBI" id="CHEBI:18420"/>
    </ligand>
</feature>
<feature type="binding site" evidence="9">
    <location>
        <position position="16"/>
    </location>
    <ligand>
        <name>Mg(2+)</name>
        <dbReference type="ChEBI" id="CHEBI:18420"/>
    </ligand>
</feature>
<dbReference type="GO" id="GO:0000287">
    <property type="term" value="F:magnesium ion binding"/>
    <property type="evidence" value="ECO:0007669"/>
    <property type="project" value="UniProtKB-UniRule"/>
</dbReference>
<evidence type="ECO:0000256" key="2">
    <source>
        <dbReference type="ARBA" id="ARBA00022598"/>
    </source>
</evidence>
<dbReference type="RefSeq" id="WP_127708835.1">
    <property type="nucleotide sequence ID" value="NZ_SACO01000006.1"/>
</dbReference>
<comment type="catalytic activity">
    <reaction evidence="9">
        <text>(7R,8S)-7,8-diammoniononanoate + CO2 + ATP = (4R,5S)-dethiobiotin + ADP + phosphate + 3 H(+)</text>
        <dbReference type="Rhea" id="RHEA:15805"/>
        <dbReference type="ChEBI" id="CHEBI:15378"/>
        <dbReference type="ChEBI" id="CHEBI:16526"/>
        <dbReference type="ChEBI" id="CHEBI:30616"/>
        <dbReference type="ChEBI" id="CHEBI:43474"/>
        <dbReference type="ChEBI" id="CHEBI:149469"/>
        <dbReference type="ChEBI" id="CHEBI:149473"/>
        <dbReference type="ChEBI" id="CHEBI:456216"/>
        <dbReference type="EC" id="6.3.3.3"/>
    </reaction>
</comment>
<comment type="similarity">
    <text evidence="9">Belongs to the dethiobiotin synthetase family.</text>
</comment>
<sequence length="207" mass="21654">MKSIIVTGTDTGIGKTVLAAGLVGALGARYWKPVQSGLEDETDSEAIARLVPNALVHPEAYRLITPASPHWAARIDGVEIDPARLSLPQGDGPLVVEGAGGALVPLSENRLYADQFAAWGLPVVVAARTQLGTINHSLMTIEALRARGCAIAGVAFVGETGEAEAESERIICAMGKVRRLGRLPRLDPLTPASLATAMEAFDLEGLV</sequence>
<dbReference type="InterPro" id="IPR004472">
    <property type="entry name" value="DTB_synth_BioD"/>
</dbReference>
<feature type="active site" evidence="9">
    <location>
        <position position="32"/>
    </location>
</feature>
<dbReference type="Gene3D" id="3.40.50.300">
    <property type="entry name" value="P-loop containing nucleotide triphosphate hydrolases"/>
    <property type="match status" value="1"/>
</dbReference>
<evidence type="ECO:0000313" key="11">
    <source>
        <dbReference type="Proteomes" id="UP000282837"/>
    </source>
</evidence>
<evidence type="ECO:0000256" key="9">
    <source>
        <dbReference type="HAMAP-Rule" id="MF_00336"/>
    </source>
</evidence>
<name>A0A3S2VD55_9SPHN</name>
<keyword evidence="3 9" id="KW-0479">Metal-binding</keyword>
<dbReference type="GO" id="GO:0005829">
    <property type="term" value="C:cytosol"/>
    <property type="evidence" value="ECO:0007669"/>
    <property type="project" value="TreeGrafter"/>
</dbReference>
<keyword evidence="7 9" id="KW-0460">Magnesium</keyword>
<keyword evidence="4 9" id="KW-0547">Nucleotide-binding</keyword>
<dbReference type="CDD" id="cd03109">
    <property type="entry name" value="DTBS"/>
    <property type="match status" value="1"/>
</dbReference>
<comment type="caution">
    <text evidence="10">The sequence shown here is derived from an EMBL/GenBank/DDBJ whole genome shotgun (WGS) entry which is preliminary data.</text>
</comment>
<feature type="binding site" evidence="9">
    <location>
        <position position="36"/>
    </location>
    <ligand>
        <name>substrate</name>
    </ligand>
</feature>
<feature type="binding site" evidence="9">
    <location>
        <position position="43"/>
    </location>
    <ligand>
        <name>ATP</name>
        <dbReference type="ChEBI" id="CHEBI:30616"/>
    </ligand>
</feature>
<dbReference type="AlphaFoldDB" id="A0A3S2VD55"/>
<dbReference type="InterPro" id="IPR027417">
    <property type="entry name" value="P-loop_NTPase"/>
</dbReference>
<comment type="subunit">
    <text evidence="9">Homodimer.</text>
</comment>
<dbReference type="GO" id="GO:0009102">
    <property type="term" value="P:biotin biosynthetic process"/>
    <property type="evidence" value="ECO:0007669"/>
    <property type="project" value="UniProtKB-UniRule"/>
</dbReference>
<keyword evidence="1 9" id="KW-0963">Cytoplasm</keyword>
<evidence type="ECO:0000313" key="10">
    <source>
        <dbReference type="EMBL" id="RVU04965.1"/>
    </source>
</evidence>
<organism evidence="10 11">
    <name type="scientific">Novosphingobium umbonatum</name>
    <dbReference type="NCBI Taxonomy" id="1908524"/>
    <lineage>
        <taxon>Bacteria</taxon>
        <taxon>Pseudomonadati</taxon>
        <taxon>Pseudomonadota</taxon>
        <taxon>Alphaproteobacteria</taxon>
        <taxon>Sphingomonadales</taxon>
        <taxon>Sphingomonadaceae</taxon>
        <taxon>Novosphingobium</taxon>
    </lineage>
</organism>
<keyword evidence="11" id="KW-1185">Reference proteome</keyword>
<keyword evidence="6 9" id="KW-0067">ATP-binding</keyword>
<evidence type="ECO:0000256" key="6">
    <source>
        <dbReference type="ARBA" id="ARBA00022840"/>
    </source>
</evidence>
<dbReference type="GO" id="GO:0004141">
    <property type="term" value="F:dethiobiotin synthase activity"/>
    <property type="evidence" value="ECO:0007669"/>
    <property type="project" value="UniProtKB-UniRule"/>
</dbReference>
<comment type="pathway">
    <text evidence="9">Cofactor biosynthesis; biotin biosynthesis; biotin from 7,8-diaminononanoate: step 1/2.</text>
</comment>
<proteinExistence type="inferred from homology"/>
<dbReference type="EMBL" id="SACO01000006">
    <property type="protein sequence ID" value="RVU04965.1"/>
    <property type="molecule type" value="Genomic_DNA"/>
</dbReference>
<feature type="binding site" evidence="9">
    <location>
        <begin position="97"/>
        <end position="100"/>
    </location>
    <ligand>
        <name>ATP</name>
        <dbReference type="ChEBI" id="CHEBI:30616"/>
    </ligand>
</feature>
<keyword evidence="2 9" id="KW-0436">Ligase</keyword>
<dbReference type="GO" id="GO:0005524">
    <property type="term" value="F:ATP binding"/>
    <property type="evidence" value="ECO:0007669"/>
    <property type="project" value="UniProtKB-UniRule"/>
</dbReference>
<gene>
    <name evidence="9 10" type="primary">bioD</name>
    <name evidence="10" type="ORF">EOE18_09480</name>
</gene>
<dbReference type="PANTHER" id="PTHR43210:SF2">
    <property type="entry name" value="ATP-DEPENDENT DETHIOBIOTIN SYNTHETASE BIOD 2"/>
    <property type="match status" value="1"/>
</dbReference>
<dbReference type="PIRSF" id="PIRSF006755">
    <property type="entry name" value="DTB_synth"/>
    <property type="match status" value="1"/>
</dbReference>
<reference evidence="10 11" key="1">
    <citation type="submission" date="2019-01" db="EMBL/GenBank/DDBJ databases">
        <authorList>
            <person name="Chen W.-M."/>
        </authorList>
    </citation>
    <scope>NUCLEOTIDE SEQUENCE [LARGE SCALE GENOMIC DNA]</scope>
    <source>
        <strain evidence="10 11">FSY-9</strain>
    </source>
</reference>
<dbReference type="HAMAP" id="MF_00336">
    <property type="entry name" value="BioD"/>
    <property type="match status" value="1"/>
</dbReference>
<comment type="catalytic activity">
    <reaction evidence="8">
        <text>(7R,8S)-8-amino-7-(carboxyamino)nonanoate + ATP = (4R,5S)-dethiobiotin + ADP + phosphate + H(+)</text>
        <dbReference type="Rhea" id="RHEA:63684"/>
        <dbReference type="ChEBI" id="CHEBI:15378"/>
        <dbReference type="ChEBI" id="CHEBI:30616"/>
        <dbReference type="ChEBI" id="CHEBI:43474"/>
        <dbReference type="ChEBI" id="CHEBI:149470"/>
        <dbReference type="ChEBI" id="CHEBI:149473"/>
        <dbReference type="ChEBI" id="CHEBI:456216"/>
    </reaction>
</comment>
<comment type="function">
    <text evidence="9">Catalyzes a mechanistically unusual reaction, the ATP-dependent insertion of CO2 between the N7 and N8 nitrogen atoms of 7,8-diaminopelargonic acid (DAPA, also called 7,8-diammoniononanoate) to form a ureido ring.</text>
</comment>
<dbReference type="PANTHER" id="PTHR43210">
    <property type="entry name" value="DETHIOBIOTIN SYNTHETASE"/>
    <property type="match status" value="1"/>
</dbReference>
<feature type="binding site" evidence="9">
    <location>
        <begin position="184"/>
        <end position="186"/>
    </location>
    <ligand>
        <name>ATP</name>
        <dbReference type="ChEBI" id="CHEBI:30616"/>
    </ligand>
</feature>
<dbReference type="EC" id="6.3.3.3" evidence="9"/>
<comment type="caution">
    <text evidence="9">Lacks conserved residue(s) required for the propagation of feature annotation.</text>
</comment>
<dbReference type="Proteomes" id="UP000282837">
    <property type="component" value="Unassembled WGS sequence"/>
</dbReference>
<dbReference type="NCBIfam" id="TIGR00347">
    <property type="entry name" value="bioD"/>
    <property type="match status" value="1"/>
</dbReference>
<keyword evidence="5 9" id="KW-0093">Biotin biosynthesis</keyword>
<evidence type="ECO:0000256" key="5">
    <source>
        <dbReference type="ARBA" id="ARBA00022756"/>
    </source>
</evidence>
<feature type="binding site" evidence="9">
    <location>
        <begin position="12"/>
        <end position="17"/>
    </location>
    <ligand>
        <name>ATP</name>
        <dbReference type="ChEBI" id="CHEBI:30616"/>
    </ligand>
</feature>
<evidence type="ECO:0000256" key="1">
    <source>
        <dbReference type="ARBA" id="ARBA00022490"/>
    </source>
</evidence>
<comment type="subcellular location">
    <subcellularLocation>
        <location evidence="9">Cytoplasm</location>
    </subcellularLocation>
</comment>
<feature type="binding site" evidence="9">
    <location>
        <position position="97"/>
    </location>
    <ligand>
        <name>Mg(2+)</name>
        <dbReference type="ChEBI" id="CHEBI:18420"/>
    </ligand>
</feature>
<accession>A0A3S2VD55</accession>
<evidence type="ECO:0000256" key="7">
    <source>
        <dbReference type="ARBA" id="ARBA00022842"/>
    </source>
</evidence>